<dbReference type="Gene3D" id="2.130.10.10">
    <property type="entry name" value="YVTN repeat-like/Quinoprotein amine dehydrogenase"/>
    <property type="match status" value="2"/>
</dbReference>
<feature type="compositionally biased region" description="Low complexity" evidence="1">
    <location>
        <begin position="248"/>
        <end position="257"/>
    </location>
</feature>
<evidence type="ECO:0000256" key="1">
    <source>
        <dbReference type="SAM" id="MobiDB-lite"/>
    </source>
</evidence>
<keyword evidence="3" id="KW-1185">Reference proteome</keyword>
<evidence type="ECO:0000313" key="3">
    <source>
        <dbReference type="Proteomes" id="UP000054498"/>
    </source>
</evidence>
<evidence type="ECO:0000313" key="2">
    <source>
        <dbReference type="EMBL" id="KIZ05310.1"/>
    </source>
</evidence>
<dbReference type="EMBL" id="KK100525">
    <property type="protein sequence ID" value="KIZ05310.1"/>
    <property type="molecule type" value="Genomic_DNA"/>
</dbReference>
<dbReference type="KEGG" id="mng:MNEG_2644"/>
<feature type="region of interest" description="Disordered" evidence="1">
    <location>
        <begin position="247"/>
        <end position="266"/>
    </location>
</feature>
<dbReference type="AlphaFoldDB" id="A0A0D2MRU4"/>
<dbReference type="Proteomes" id="UP000054498">
    <property type="component" value="Unassembled WGS sequence"/>
</dbReference>
<dbReference type="PANTHER" id="PTHR45521">
    <property type="entry name" value="TSET COMPLEX MEMBER TSTF"/>
    <property type="match status" value="1"/>
</dbReference>
<dbReference type="InterPro" id="IPR011047">
    <property type="entry name" value="Quinoprotein_ADH-like_sf"/>
</dbReference>
<dbReference type="OrthoDB" id="509637at2759"/>
<protein>
    <submittedName>
        <fullName evidence="2">Uncharacterized protein</fullName>
    </submittedName>
</protein>
<name>A0A0D2MRU4_9CHLO</name>
<feature type="region of interest" description="Disordered" evidence="1">
    <location>
        <begin position="736"/>
        <end position="778"/>
    </location>
</feature>
<feature type="compositionally biased region" description="Basic and acidic residues" evidence="1">
    <location>
        <begin position="753"/>
        <end position="769"/>
    </location>
</feature>
<dbReference type="RefSeq" id="XP_013904329.1">
    <property type="nucleotide sequence ID" value="XM_014048875.1"/>
</dbReference>
<dbReference type="SUPFAM" id="SSF50998">
    <property type="entry name" value="Quinoprotein alcohol dehydrogenase-like"/>
    <property type="match status" value="1"/>
</dbReference>
<dbReference type="STRING" id="145388.A0A0D2MRU4"/>
<dbReference type="GeneID" id="25735522"/>
<reference evidence="2 3" key="1">
    <citation type="journal article" date="2013" name="BMC Genomics">
        <title>Reconstruction of the lipid metabolism for the microalga Monoraphidium neglectum from its genome sequence reveals characteristics suitable for biofuel production.</title>
        <authorList>
            <person name="Bogen C."/>
            <person name="Al-Dilaimi A."/>
            <person name="Albersmeier A."/>
            <person name="Wichmann J."/>
            <person name="Grundmann M."/>
            <person name="Rupp O."/>
            <person name="Lauersen K.J."/>
            <person name="Blifernez-Klassen O."/>
            <person name="Kalinowski J."/>
            <person name="Goesmann A."/>
            <person name="Mussgnug J.H."/>
            <person name="Kruse O."/>
        </authorList>
    </citation>
    <scope>NUCLEOTIDE SEQUENCE [LARGE SCALE GENOMIC DNA]</scope>
    <source>
        <strain evidence="2 3">SAG 48.87</strain>
    </source>
</reference>
<sequence length="778" mass="79566">MLQLRGFVPTTAKVKLVEFHPVQPWIAFADQSDAVKVWDWSTQQILHDLSMGGADDEGAVEAAINRSGERDGGFSTNASAADYVPSRAASGRVRQVRFLDAEVAYWQTAAAHYMVNGTLGAPPPRATAARALDGTRLLVAVADSKVVLYDLLSKKPFEVTKAQLDGRSPTSVAFLFRGGPHAPGGSGAADPAGSMMASPVLAVGCSDGVVRLVHLATLRVVGRLAPGAGYKASAVTALLVLPSRQGHAGATGTPAAGPTGGGGAAAAGPTGGGGGIGGGAGATGLAGGGPGAVAAAAAAATPGASGVFVPSRDLLLVGDASGGLFLYDPFGRPLSAGREAGPTRAVEAHAGGVWSLCLAPGPEDDSETAPRVFSCGADKHVAAWEPHALREMWRLKLDPKAPAASLAYSHRYFNLSGAHGLLMTVNTAAVMAMYTLTALPVERALRPCVDLAPLIPPGQKKVPKTYAVAVSPMRPNLAAVGANSGMAFLTFDRMYPLPVAALPPRDLAAAHVSPSREGDPQPVHVSYVAQFGDTLWHVSCAAAEKDLGGPSPHVLPVVVSKEPVAATPFTSGRAILGASASGQYVSCCWPAGRRYCVWYRTLTGGWQEVDSGLGVDLAWHSHRDQFAVLEEPPPALPVAPRSKGLLKNKEKEAARAAAAAADAAAAAAMQSVVRIKAVDGVQAKVTCAQVALSGDIPVGIHGGPLLGVSYKRTTSSAAELSGEDSSPVLQLWSWDGTSKVGPAAGRVAPPPERTGRGRDPSEAGPERCGARSVALRAI</sequence>
<dbReference type="InterPro" id="IPR053290">
    <property type="entry name" value="TSET_complex_member"/>
</dbReference>
<accession>A0A0D2MRU4</accession>
<dbReference type="InterPro" id="IPR015943">
    <property type="entry name" value="WD40/YVTN_repeat-like_dom_sf"/>
</dbReference>
<dbReference type="PANTHER" id="PTHR45521:SF2">
    <property type="entry name" value="TRANSDUCIN_WD40 REPEAT-LIKE SUPERFAMILY PROTEIN"/>
    <property type="match status" value="1"/>
</dbReference>
<gene>
    <name evidence="2" type="ORF">MNEG_2644</name>
</gene>
<organism evidence="2 3">
    <name type="scientific">Monoraphidium neglectum</name>
    <dbReference type="NCBI Taxonomy" id="145388"/>
    <lineage>
        <taxon>Eukaryota</taxon>
        <taxon>Viridiplantae</taxon>
        <taxon>Chlorophyta</taxon>
        <taxon>core chlorophytes</taxon>
        <taxon>Chlorophyceae</taxon>
        <taxon>CS clade</taxon>
        <taxon>Sphaeropleales</taxon>
        <taxon>Selenastraceae</taxon>
        <taxon>Monoraphidium</taxon>
    </lineage>
</organism>
<proteinExistence type="predicted"/>